<dbReference type="EMBL" id="CM000126">
    <property type="protein sequence ID" value="EAY75123.1"/>
    <property type="molecule type" value="Genomic_DNA"/>
</dbReference>
<dbReference type="EMBL" id="CM000126">
    <property type="protein sequence ID" value="EAY75120.1"/>
    <property type="molecule type" value="Genomic_DNA"/>
</dbReference>
<accession>A2WT24</accession>
<evidence type="ECO:0000313" key="3">
    <source>
        <dbReference type="Proteomes" id="UP000007015"/>
    </source>
</evidence>
<protein>
    <submittedName>
        <fullName evidence="1">Uncharacterized protein</fullName>
    </submittedName>
</protein>
<dbReference type="AlphaFoldDB" id="A2WT24"/>
<evidence type="ECO:0000313" key="2">
    <source>
        <dbReference type="EMBL" id="EAY75123.1"/>
    </source>
</evidence>
<reference evidence="1 3" key="1">
    <citation type="journal article" date="2005" name="PLoS Biol.">
        <title>The genomes of Oryza sativa: a history of duplications.</title>
        <authorList>
            <person name="Yu J."/>
            <person name="Wang J."/>
            <person name="Lin W."/>
            <person name="Li S."/>
            <person name="Li H."/>
            <person name="Zhou J."/>
            <person name="Ni P."/>
            <person name="Dong W."/>
            <person name="Hu S."/>
            <person name="Zeng C."/>
            <person name="Zhang J."/>
            <person name="Zhang Y."/>
            <person name="Li R."/>
            <person name="Xu Z."/>
            <person name="Li S."/>
            <person name="Li X."/>
            <person name="Zheng H."/>
            <person name="Cong L."/>
            <person name="Lin L."/>
            <person name="Yin J."/>
            <person name="Geng J."/>
            <person name="Li G."/>
            <person name="Shi J."/>
            <person name="Liu J."/>
            <person name="Lv H."/>
            <person name="Li J."/>
            <person name="Wang J."/>
            <person name="Deng Y."/>
            <person name="Ran L."/>
            <person name="Shi X."/>
            <person name="Wang X."/>
            <person name="Wu Q."/>
            <person name="Li C."/>
            <person name="Ren X."/>
            <person name="Wang J."/>
            <person name="Wang X."/>
            <person name="Li D."/>
            <person name="Liu D."/>
            <person name="Zhang X."/>
            <person name="Ji Z."/>
            <person name="Zhao W."/>
            <person name="Sun Y."/>
            <person name="Zhang Z."/>
            <person name="Bao J."/>
            <person name="Han Y."/>
            <person name="Dong L."/>
            <person name="Ji J."/>
            <person name="Chen P."/>
            <person name="Wu S."/>
            <person name="Liu J."/>
            <person name="Xiao Y."/>
            <person name="Bu D."/>
            <person name="Tan J."/>
            <person name="Yang L."/>
            <person name="Ye C."/>
            <person name="Zhang J."/>
            <person name="Xu J."/>
            <person name="Zhou Y."/>
            <person name="Yu Y."/>
            <person name="Zhang B."/>
            <person name="Zhuang S."/>
            <person name="Wei H."/>
            <person name="Liu B."/>
            <person name="Lei M."/>
            <person name="Yu H."/>
            <person name="Li Y."/>
            <person name="Xu H."/>
            <person name="Wei S."/>
            <person name="He X."/>
            <person name="Fang L."/>
            <person name="Zhang Z."/>
            <person name="Zhang Y."/>
            <person name="Huang X."/>
            <person name="Su Z."/>
            <person name="Tong W."/>
            <person name="Li J."/>
            <person name="Tong Z."/>
            <person name="Li S."/>
            <person name="Ye J."/>
            <person name="Wang L."/>
            <person name="Fang L."/>
            <person name="Lei T."/>
            <person name="Chen C."/>
            <person name="Chen H."/>
            <person name="Xu Z."/>
            <person name="Li H."/>
            <person name="Huang H."/>
            <person name="Zhang F."/>
            <person name="Xu H."/>
            <person name="Li N."/>
            <person name="Zhao C."/>
            <person name="Li S."/>
            <person name="Dong L."/>
            <person name="Huang Y."/>
            <person name="Li L."/>
            <person name="Xi Y."/>
            <person name="Qi Q."/>
            <person name="Li W."/>
            <person name="Zhang B."/>
            <person name="Hu W."/>
            <person name="Zhang Y."/>
            <person name="Tian X."/>
            <person name="Jiao Y."/>
            <person name="Liang X."/>
            <person name="Jin J."/>
            <person name="Gao L."/>
            <person name="Zheng W."/>
            <person name="Hao B."/>
            <person name="Liu S."/>
            <person name="Wang W."/>
            <person name="Yuan L."/>
            <person name="Cao M."/>
            <person name="McDermott J."/>
            <person name="Samudrala R."/>
            <person name="Wang J."/>
            <person name="Wong G.K."/>
            <person name="Yang H."/>
        </authorList>
    </citation>
    <scope>NUCLEOTIDE SEQUENCE [LARGE SCALE GENOMIC DNA]</scope>
    <source>
        <strain evidence="3">cv. 93-11</strain>
    </source>
</reference>
<name>A2WT24_ORYSI</name>
<reference evidence="1" key="3">
    <citation type="submission" date="2008-12" db="EMBL/GenBank/DDBJ databases">
        <authorList>
            <person name="Wang J."/>
            <person name="Li R."/>
            <person name="Fan W."/>
            <person name="Huang Q."/>
            <person name="Zhang J."/>
            <person name="Zhou Y."/>
            <person name="Hu Y."/>
            <person name="Zi S."/>
            <person name="Li J."/>
            <person name="Ni P."/>
            <person name="Zheng H."/>
            <person name="Zhang Y."/>
            <person name="Zhao M."/>
            <person name="Hao Q."/>
            <person name="McDermott J."/>
            <person name="Samudrala R."/>
            <person name="Kristiansen K."/>
            <person name="Wong G.K.-S."/>
        </authorList>
    </citation>
    <scope>NUCLEOTIDE SEQUENCE</scope>
</reference>
<dbReference type="Proteomes" id="UP000007015">
    <property type="component" value="Chromosome 1"/>
</dbReference>
<organism evidence="1 3">
    <name type="scientific">Oryza sativa subsp. indica</name>
    <name type="common">Rice</name>
    <dbReference type="NCBI Taxonomy" id="39946"/>
    <lineage>
        <taxon>Eukaryota</taxon>
        <taxon>Viridiplantae</taxon>
        <taxon>Streptophyta</taxon>
        <taxon>Embryophyta</taxon>
        <taxon>Tracheophyta</taxon>
        <taxon>Spermatophyta</taxon>
        <taxon>Magnoliopsida</taxon>
        <taxon>Liliopsida</taxon>
        <taxon>Poales</taxon>
        <taxon>Poaceae</taxon>
        <taxon>BOP clade</taxon>
        <taxon>Oryzoideae</taxon>
        <taxon>Oryzeae</taxon>
        <taxon>Oryzinae</taxon>
        <taxon>Oryza</taxon>
        <taxon>Oryza sativa</taxon>
    </lineage>
</organism>
<keyword evidence="3" id="KW-1185">Reference proteome</keyword>
<dbReference type="HOGENOM" id="CLU_3127576_0_0_1"/>
<reference evidence="1" key="2">
    <citation type="submission" date="2006-09" db="EMBL/GenBank/DDBJ databases">
        <title>Improved gene annotation of the rice (Oryza sativa) genomes.</title>
        <authorList>
            <person name="Wang J."/>
            <person name="Li R."/>
            <person name="Fan W."/>
            <person name="Huang Q."/>
            <person name="Zhang J."/>
            <person name="Zhou Y."/>
            <person name="Hu Y."/>
            <person name="Zi S."/>
            <person name="Li J."/>
            <person name="Ni P."/>
            <person name="Zheng H."/>
            <person name="Zhang Y."/>
            <person name="Zhao M."/>
            <person name="Hao Q."/>
            <person name="McDermott J."/>
            <person name="Samudrala R."/>
            <person name="Kristiansen K."/>
            <person name="Wong G.K.-S."/>
        </authorList>
    </citation>
    <scope>NUCLEOTIDE SEQUENCE</scope>
</reference>
<gene>
    <name evidence="1" type="ORF">OsI_03014</name>
    <name evidence="2" type="ORF">OsI_03017</name>
</gene>
<proteinExistence type="predicted"/>
<sequence>MATASFDICAKVGLGISTGYSQRNQYSAMANAVAADKRAMYSISFLQAVS</sequence>
<evidence type="ECO:0000313" key="1">
    <source>
        <dbReference type="EMBL" id="EAY75120.1"/>
    </source>
</evidence>
<dbReference type="Gramene" id="BGIOSGA004084-TA">
    <property type="protein sequence ID" value="BGIOSGA004084-PA"/>
    <property type="gene ID" value="BGIOSGA004084"/>
</dbReference>
<dbReference type="Gramene" id="BGIOSGA004081-TA">
    <property type="protein sequence ID" value="BGIOSGA004081-PA"/>
    <property type="gene ID" value="BGIOSGA004081"/>
</dbReference>